<dbReference type="EMBL" id="FNFF01000004">
    <property type="protein sequence ID" value="SDK03879.1"/>
    <property type="molecule type" value="Genomic_DNA"/>
</dbReference>
<evidence type="ECO:0000313" key="2">
    <source>
        <dbReference type="Proteomes" id="UP000199155"/>
    </source>
</evidence>
<protein>
    <submittedName>
        <fullName evidence="1">Uncharacterized protein</fullName>
    </submittedName>
</protein>
<accession>A0A1G8YM08</accession>
<proteinExistence type="predicted"/>
<dbReference type="OrthoDB" id="4547174at2"/>
<keyword evidence="2" id="KW-1185">Reference proteome</keyword>
<dbReference type="AlphaFoldDB" id="A0A1G8YM08"/>
<name>A0A1G8YM08_9ACTN</name>
<gene>
    <name evidence="1" type="ORF">SAMN05421806_104146</name>
</gene>
<dbReference type="STRING" id="417292.SAMN05421806_104146"/>
<organism evidence="1 2">
    <name type="scientific">Streptomyces indicus</name>
    <dbReference type="NCBI Taxonomy" id="417292"/>
    <lineage>
        <taxon>Bacteria</taxon>
        <taxon>Bacillati</taxon>
        <taxon>Actinomycetota</taxon>
        <taxon>Actinomycetes</taxon>
        <taxon>Kitasatosporales</taxon>
        <taxon>Streptomycetaceae</taxon>
        <taxon>Streptomyces</taxon>
    </lineage>
</organism>
<dbReference type="Proteomes" id="UP000199155">
    <property type="component" value="Unassembled WGS sequence"/>
</dbReference>
<sequence length="125" mass="14172">MASRRRIRRLVVGDTVYAWCFAHRHDRVRGYSGCRSTVSLWRPGSRARLRLVFRPTEERIIADCFFDRGAAVRMPDRACLNLYEPGAVRALLDAHLARARFPEAGEVAVDAWPLFDAVTPVPCST</sequence>
<reference evidence="1 2" key="1">
    <citation type="submission" date="2016-10" db="EMBL/GenBank/DDBJ databases">
        <authorList>
            <person name="de Groot N.N."/>
        </authorList>
    </citation>
    <scope>NUCLEOTIDE SEQUENCE [LARGE SCALE GENOMIC DNA]</scope>
    <source>
        <strain evidence="1 2">CGMCC 4.5727</strain>
    </source>
</reference>
<dbReference type="RefSeq" id="WP_093609332.1">
    <property type="nucleotide sequence ID" value="NZ_FNFF01000004.1"/>
</dbReference>
<evidence type="ECO:0000313" key="1">
    <source>
        <dbReference type="EMBL" id="SDK03879.1"/>
    </source>
</evidence>